<name>A0A2G2WWK3_CAPBA</name>
<reference evidence="2" key="2">
    <citation type="journal article" date="2017" name="J. Anim. Genet.">
        <title>Multiple reference genome sequences of hot pepper reveal the massive evolution of plant disease resistance genes by retroduplication.</title>
        <authorList>
            <person name="Kim S."/>
            <person name="Park J."/>
            <person name="Yeom S.-I."/>
            <person name="Kim Y.-M."/>
            <person name="Seo E."/>
            <person name="Kim K.-T."/>
            <person name="Kim M.-S."/>
            <person name="Lee J.M."/>
            <person name="Cheong K."/>
            <person name="Shin H.-S."/>
            <person name="Kim S.-B."/>
            <person name="Han K."/>
            <person name="Lee J."/>
            <person name="Park M."/>
            <person name="Lee H.-A."/>
            <person name="Lee H.-Y."/>
            <person name="Lee Y."/>
            <person name="Oh S."/>
            <person name="Lee J.H."/>
            <person name="Choi E."/>
            <person name="Choi E."/>
            <person name="Lee S.E."/>
            <person name="Jeon J."/>
            <person name="Kim H."/>
            <person name="Choi G."/>
            <person name="Song H."/>
            <person name="Lee J."/>
            <person name="Lee S.-C."/>
            <person name="Kwon J.-K."/>
            <person name="Lee H.-Y."/>
            <person name="Koo N."/>
            <person name="Hong Y."/>
            <person name="Kim R.W."/>
            <person name="Kang W.-H."/>
            <person name="Huh J.H."/>
            <person name="Kang B.-C."/>
            <person name="Yang T.-J."/>
            <person name="Lee Y.-H."/>
            <person name="Bennetzen J.L."/>
            <person name="Choi D."/>
        </authorList>
    </citation>
    <scope>NUCLEOTIDE SEQUENCE [LARGE SCALE GENOMIC DNA]</scope>
    <source>
        <strain evidence="2">cv. PBC81</strain>
    </source>
</reference>
<comment type="caution">
    <text evidence="1">The sequence shown here is derived from an EMBL/GenBank/DDBJ whole genome shotgun (WGS) entry which is preliminary data.</text>
</comment>
<sequence length="79" mass="9104">MPELVERLQILDLAEETAPLSPSASRHLNSIIGKLKEMQDLLQAKPLRKNRVLQIEELNYQLEDVIESYQRYGDLIASK</sequence>
<dbReference type="EMBL" id="MLFT02000004">
    <property type="protein sequence ID" value="PHT49549.1"/>
    <property type="molecule type" value="Genomic_DNA"/>
</dbReference>
<evidence type="ECO:0000313" key="1">
    <source>
        <dbReference type="EMBL" id="PHT49549.1"/>
    </source>
</evidence>
<proteinExistence type="predicted"/>
<reference evidence="1 2" key="1">
    <citation type="journal article" date="2017" name="Genome Biol.">
        <title>New reference genome sequences of hot pepper reveal the massive evolution of plant disease-resistance genes by retroduplication.</title>
        <authorList>
            <person name="Kim S."/>
            <person name="Park J."/>
            <person name="Yeom S.I."/>
            <person name="Kim Y.M."/>
            <person name="Seo E."/>
            <person name="Kim K.T."/>
            <person name="Kim M.S."/>
            <person name="Lee J.M."/>
            <person name="Cheong K."/>
            <person name="Shin H.S."/>
            <person name="Kim S.B."/>
            <person name="Han K."/>
            <person name="Lee J."/>
            <person name="Park M."/>
            <person name="Lee H.A."/>
            <person name="Lee H.Y."/>
            <person name="Lee Y."/>
            <person name="Oh S."/>
            <person name="Lee J.H."/>
            <person name="Choi E."/>
            <person name="Choi E."/>
            <person name="Lee S.E."/>
            <person name="Jeon J."/>
            <person name="Kim H."/>
            <person name="Choi G."/>
            <person name="Song H."/>
            <person name="Lee J."/>
            <person name="Lee S.C."/>
            <person name="Kwon J.K."/>
            <person name="Lee H.Y."/>
            <person name="Koo N."/>
            <person name="Hong Y."/>
            <person name="Kim R.W."/>
            <person name="Kang W.H."/>
            <person name="Huh J.H."/>
            <person name="Kang B.C."/>
            <person name="Yang T.J."/>
            <person name="Lee Y.H."/>
            <person name="Bennetzen J.L."/>
            <person name="Choi D."/>
        </authorList>
    </citation>
    <scope>NUCLEOTIDE SEQUENCE [LARGE SCALE GENOMIC DNA]</scope>
    <source>
        <strain evidence="2">cv. PBC81</strain>
    </source>
</reference>
<organism evidence="1 2">
    <name type="scientific">Capsicum baccatum</name>
    <name type="common">Peruvian pepper</name>
    <dbReference type="NCBI Taxonomy" id="33114"/>
    <lineage>
        <taxon>Eukaryota</taxon>
        <taxon>Viridiplantae</taxon>
        <taxon>Streptophyta</taxon>
        <taxon>Embryophyta</taxon>
        <taxon>Tracheophyta</taxon>
        <taxon>Spermatophyta</taxon>
        <taxon>Magnoliopsida</taxon>
        <taxon>eudicotyledons</taxon>
        <taxon>Gunneridae</taxon>
        <taxon>Pentapetalae</taxon>
        <taxon>asterids</taxon>
        <taxon>lamiids</taxon>
        <taxon>Solanales</taxon>
        <taxon>Solanaceae</taxon>
        <taxon>Solanoideae</taxon>
        <taxon>Capsiceae</taxon>
        <taxon>Capsicum</taxon>
    </lineage>
</organism>
<evidence type="ECO:0000313" key="2">
    <source>
        <dbReference type="Proteomes" id="UP000224567"/>
    </source>
</evidence>
<protein>
    <submittedName>
        <fullName evidence="1">Uncharacterized protein</fullName>
    </submittedName>
</protein>
<dbReference type="Proteomes" id="UP000224567">
    <property type="component" value="Unassembled WGS sequence"/>
</dbReference>
<dbReference type="AlphaFoldDB" id="A0A2G2WWK3"/>
<keyword evidence="2" id="KW-1185">Reference proteome</keyword>
<gene>
    <name evidence="1" type="ORF">CQW23_09296</name>
</gene>
<accession>A0A2G2WWK3</accession>